<accession>A0ABQ8X076</accession>
<reference evidence="2 3" key="1">
    <citation type="journal article" date="2023" name="IMA Fungus">
        <title>Comparative genomic study of the Penicillium genus elucidates a diverse pangenome and 15 lateral gene transfer events.</title>
        <authorList>
            <person name="Petersen C."/>
            <person name="Sorensen T."/>
            <person name="Nielsen M.R."/>
            <person name="Sondergaard T.E."/>
            <person name="Sorensen J.L."/>
            <person name="Fitzpatrick D.A."/>
            <person name="Frisvad J.C."/>
            <person name="Nielsen K.L."/>
        </authorList>
    </citation>
    <scope>NUCLEOTIDE SEQUENCE [LARGE SCALE GENOMIC DNA]</scope>
    <source>
        <strain evidence="2 3">IBT 3361</strain>
    </source>
</reference>
<gene>
    <name evidence="2" type="ORF">N7505_002279</name>
</gene>
<dbReference type="Proteomes" id="UP001220256">
    <property type="component" value="Unassembled WGS sequence"/>
</dbReference>
<evidence type="ECO:0000259" key="1">
    <source>
        <dbReference type="Pfam" id="PF24626"/>
    </source>
</evidence>
<comment type="caution">
    <text evidence="2">The sequence shown here is derived from an EMBL/GenBank/DDBJ whole genome shotgun (WGS) entry which is preliminary data.</text>
</comment>
<protein>
    <recommendedName>
        <fullName evidence="1">Tf2-1-like SH3-like domain-containing protein</fullName>
    </recommendedName>
</protein>
<sequence length="173" mass="19455">MVIKQRYDQSHTPIFFSTGDYVYLRLAQGADPGYVLPSRNITRKLSQRHIKCRVIERVGRLAYRLQLPPELAGAHPVVSVQHLERAPAEGHMTSTEPPSTHDPRFPDDTDLLEDEEAYTSCIKLQALNEVREKLAKPYARTPHVALRVPTDGVHVTTLIFRTPSPGLLALLLS</sequence>
<proteinExistence type="predicted"/>
<dbReference type="EMBL" id="JAPVEB010000001">
    <property type="protein sequence ID" value="KAJ5284299.1"/>
    <property type="molecule type" value="Genomic_DNA"/>
</dbReference>
<evidence type="ECO:0000313" key="2">
    <source>
        <dbReference type="EMBL" id="KAJ5284299.1"/>
    </source>
</evidence>
<dbReference type="Pfam" id="PF24626">
    <property type="entry name" value="SH3_Tf2-1"/>
    <property type="match status" value="1"/>
</dbReference>
<name>A0ABQ8X076_PENCH</name>
<keyword evidence="3" id="KW-1185">Reference proteome</keyword>
<evidence type="ECO:0000313" key="3">
    <source>
        <dbReference type="Proteomes" id="UP001220256"/>
    </source>
</evidence>
<organism evidence="2 3">
    <name type="scientific">Penicillium chrysogenum</name>
    <name type="common">Penicillium notatum</name>
    <dbReference type="NCBI Taxonomy" id="5076"/>
    <lineage>
        <taxon>Eukaryota</taxon>
        <taxon>Fungi</taxon>
        <taxon>Dikarya</taxon>
        <taxon>Ascomycota</taxon>
        <taxon>Pezizomycotina</taxon>
        <taxon>Eurotiomycetes</taxon>
        <taxon>Eurotiomycetidae</taxon>
        <taxon>Eurotiales</taxon>
        <taxon>Aspergillaceae</taxon>
        <taxon>Penicillium</taxon>
        <taxon>Penicillium chrysogenum species complex</taxon>
    </lineage>
</organism>
<feature type="domain" description="Tf2-1-like SH3-like" evidence="1">
    <location>
        <begin position="19"/>
        <end position="85"/>
    </location>
</feature>
<dbReference type="InterPro" id="IPR056924">
    <property type="entry name" value="SH3_Tf2-1"/>
</dbReference>